<dbReference type="InterPro" id="IPR023561">
    <property type="entry name" value="Carbonic_anhydrase_a-class"/>
</dbReference>
<dbReference type="PANTHER" id="PTHR18952">
    <property type="entry name" value="CARBONIC ANHYDRASE"/>
    <property type="match status" value="1"/>
</dbReference>
<dbReference type="PANTHER" id="PTHR18952:SF208">
    <property type="entry name" value="CARBONIC ANHYDRASE XA-RELATED"/>
    <property type="match status" value="1"/>
</dbReference>
<dbReference type="GO" id="GO:0006730">
    <property type="term" value="P:one-carbon metabolic process"/>
    <property type="evidence" value="ECO:0007669"/>
    <property type="project" value="TreeGrafter"/>
</dbReference>
<dbReference type="InterPro" id="IPR001148">
    <property type="entry name" value="CA_dom"/>
</dbReference>
<gene>
    <name evidence="3" type="ORF">T265_13083</name>
</gene>
<dbReference type="SUPFAM" id="SSF51069">
    <property type="entry name" value="Carbonic anhydrase"/>
    <property type="match status" value="1"/>
</dbReference>
<dbReference type="PROSITE" id="PS51144">
    <property type="entry name" value="ALPHA_CA_2"/>
    <property type="match status" value="1"/>
</dbReference>
<dbReference type="RefSeq" id="XP_009165404.1">
    <property type="nucleotide sequence ID" value="XM_009167140.1"/>
</dbReference>
<dbReference type="Gene3D" id="3.10.200.10">
    <property type="entry name" value="Alpha carbonic anhydrase"/>
    <property type="match status" value="1"/>
</dbReference>
<name>A0A075A5F3_OPIVI</name>
<accession>A0A075A5F3</accession>
<dbReference type="SMART" id="SM01057">
    <property type="entry name" value="Carb_anhydrase"/>
    <property type="match status" value="1"/>
</dbReference>
<dbReference type="CTD" id="20327251"/>
<dbReference type="Proteomes" id="UP000054324">
    <property type="component" value="Unassembled WGS sequence"/>
</dbReference>
<dbReference type="STRING" id="6198.A0A075A5F3"/>
<dbReference type="GO" id="GO:0004089">
    <property type="term" value="F:carbonate dehydratase activity"/>
    <property type="evidence" value="ECO:0007669"/>
    <property type="project" value="InterPro"/>
</dbReference>
<reference evidence="3 4" key="1">
    <citation type="submission" date="2013-11" db="EMBL/GenBank/DDBJ databases">
        <title>Opisthorchis viverrini - life in the bile duct.</title>
        <authorList>
            <person name="Young N.D."/>
            <person name="Nagarajan N."/>
            <person name="Lin S.J."/>
            <person name="Korhonen P.K."/>
            <person name="Jex A.R."/>
            <person name="Hall R.S."/>
            <person name="Safavi-Hemami H."/>
            <person name="Kaewkong W."/>
            <person name="Bertrand D."/>
            <person name="Gao S."/>
            <person name="Seet Q."/>
            <person name="Wongkham S."/>
            <person name="Teh B.T."/>
            <person name="Wongkham C."/>
            <person name="Intapan P.M."/>
            <person name="Maleewong W."/>
            <person name="Yang X."/>
            <person name="Hu M."/>
            <person name="Wang Z."/>
            <person name="Hofmann A."/>
            <person name="Sternberg P.W."/>
            <person name="Tan P."/>
            <person name="Wang J."/>
            <person name="Gasser R.B."/>
        </authorList>
    </citation>
    <scope>NUCLEOTIDE SEQUENCE [LARGE SCALE GENOMIC DNA]</scope>
</reference>
<evidence type="ECO:0000313" key="4">
    <source>
        <dbReference type="Proteomes" id="UP000054324"/>
    </source>
</evidence>
<keyword evidence="4" id="KW-1185">Reference proteome</keyword>
<feature type="domain" description="Alpha-carbonic anhydrase" evidence="2">
    <location>
        <begin position="21"/>
        <end position="332"/>
    </location>
</feature>
<proteinExistence type="inferred from homology"/>
<dbReference type="AlphaFoldDB" id="A0A075A5F3"/>
<evidence type="ECO:0000256" key="1">
    <source>
        <dbReference type="ARBA" id="ARBA00010718"/>
    </source>
</evidence>
<dbReference type="EMBL" id="KL596654">
    <property type="protein sequence ID" value="KER30835.1"/>
    <property type="molecule type" value="Genomic_DNA"/>
</dbReference>
<feature type="non-terminal residue" evidence="3">
    <location>
        <position position="1"/>
    </location>
</feature>
<protein>
    <recommendedName>
        <fullName evidence="2">Alpha-carbonic anhydrase domain-containing protein</fullName>
    </recommendedName>
</protein>
<feature type="non-terminal residue" evidence="3">
    <location>
        <position position="364"/>
    </location>
</feature>
<dbReference type="Pfam" id="PF00194">
    <property type="entry name" value="Carb_anhydrase"/>
    <property type="match status" value="2"/>
</dbReference>
<dbReference type="InterPro" id="IPR036398">
    <property type="entry name" value="CA_dom_sf"/>
</dbReference>
<evidence type="ECO:0000313" key="3">
    <source>
        <dbReference type="EMBL" id="KER30835.1"/>
    </source>
</evidence>
<sequence>VFCNSIGTSWHETSWNAAWDTWWHYKEGVIGGPSHWGQTAYMTYADDVWPACHKGRLQSPISISSSNLTYDPSLQPLVIVGKDKQIDLEISNAGQDLRIDLLDASPQILLTGGPLSYEYRVFGALIKFGSKSQHGSDHQVDGVPFPAEVGRIVQCTLNQEAFNYLTIFFETFHTCIQKICTPLCIGCMQLYAYNYLLYANVSMAVPRPHGLAAIAVFLKVGEHPSADLSALLATAEEVQLRGQSRRLNGLLISALLPSTKQYMTYEGSIPFPACHETVTWIVLNQAMIITETQCEVKSYFAAWLAWTMLSTRFYVHHITSTQIPTRSTASTPNRSSISILSFGSLDVHHPKMGHTCTVRNGSFR</sequence>
<dbReference type="GeneID" id="20327251"/>
<evidence type="ECO:0000259" key="2">
    <source>
        <dbReference type="PROSITE" id="PS51144"/>
    </source>
</evidence>
<organism evidence="3 4">
    <name type="scientific">Opisthorchis viverrini</name>
    <name type="common">Southeast Asian liver fluke</name>
    <dbReference type="NCBI Taxonomy" id="6198"/>
    <lineage>
        <taxon>Eukaryota</taxon>
        <taxon>Metazoa</taxon>
        <taxon>Spiralia</taxon>
        <taxon>Lophotrochozoa</taxon>
        <taxon>Platyhelminthes</taxon>
        <taxon>Trematoda</taxon>
        <taxon>Digenea</taxon>
        <taxon>Opisthorchiida</taxon>
        <taxon>Opisthorchiata</taxon>
        <taxon>Opisthorchiidae</taxon>
        <taxon>Opisthorchis</taxon>
    </lineage>
</organism>
<dbReference type="GO" id="GO:0008270">
    <property type="term" value="F:zinc ion binding"/>
    <property type="evidence" value="ECO:0007669"/>
    <property type="project" value="InterPro"/>
</dbReference>
<dbReference type="KEGG" id="ovi:T265_13083"/>
<comment type="similarity">
    <text evidence="1">Belongs to the alpha-carbonic anhydrase family.</text>
</comment>
<dbReference type="OrthoDB" id="5978072at2759"/>